<keyword evidence="3" id="KW-1185">Reference proteome</keyword>
<accession>A0ABM1E7B6</accession>
<name>A0ABM1E7B6_PRICU</name>
<dbReference type="SMART" id="SM00150">
    <property type="entry name" value="SPEC"/>
    <property type="match status" value="2"/>
</dbReference>
<dbReference type="Pfam" id="PF00435">
    <property type="entry name" value="Spectrin"/>
    <property type="match status" value="1"/>
</dbReference>
<dbReference type="Proteomes" id="UP000695022">
    <property type="component" value="Unplaced"/>
</dbReference>
<dbReference type="PANTHER" id="PTHR11915">
    <property type="entry name" value="SPECTRIN/FILAMIN RELATED CYTOSKELETAL PROTEIN"/>
    <property type="match status" value="1"/>
</dbReference>
<evidence type="ECO:0000313" key="3">
    <source>
        <dbReference type="Proteomes" id="UP000695022"/>
    </source>
</evidence>
<protein>
    <submittedName>
        <fullName evidence="4">Microtubule-actin cross-linking factor 1-like</fullName>
    </submittedName>
</protein>
<gene>
    <name evidence="4" type="primary">LOC106809507</name>
</gene>
<dbReference type="InterPro" id="IPR002017">
    <property type="entry name" value="Spectrin_repeat"/>
</dbReference>
<dbReference type="GeneID" id="106809507"/>
<keyword evidence="1" id="KW-0677">Repeat</keyword>
<reference evidence="4" key="1">
    <citation type="submission" date="2025-08" db="UniProtKB">
        <authorList>
            <consortium name="RefSeq"/>
        </authorList>
    </citation>
    <scope>IDENTIFICATION</scope>
</reference>
<keyword evidence="2" id="KW-0175">Coiled coil</keyword>
<dbReference type="RefSeq" id="XP_014668087.1">
    <property type="nucleotide sequence ID" value="XM_014812601.1"/>
</dbReference>
<proteinExistence type="predicted"/>
<evidence type="ECO:0000256" key="1">
    <source>
        <dbReference type="ARBA" id="ARBA00022737"/>
    </source>
</evidence>
<feature type="coiled-coil region" evidence="2">
    <location>
        <begin position="42"/>
        <end position="69"/>
    </location>
</feature>
<dbReference type="InterPro" id="IPR018159">
    <property type="entry name" value="Spectrin/alpha-actinin"/>
</dbReference>
<organism evidence="3 4">
    <name type="scientific">Priapulus caudatus</name>
    <name type="common">Priapulid worm</name>
    <dbReference type="NCBI Taxonomy" id="37621"/>
    <lineage>
        <taxon>Eukaryota</taxon>
        <taxon>Metazoa</taxon>
        <taxon>Ecdysozoa</taxon>
        <taxon>Scalidophora</taxon>
        <taxon>Priapulida</taxon>
        <taxon>Priapulimorpha</taxon>
        <taxon>Priapulimorphida</taxon>
        <taxon>Priapulidae</taxon>
        <taxon>Priapulus</taxon>
    </lineage>
</organism>
<sequence>MQQYLPLVASIEEVCAELCELLTDESARQDVRSKVAGVKKDMTSLQRRIEEGKTELEAVLREGEEFREEVTEMASWLADQQEALAVEMVLTAEPDKLEKQFDLHEEHVQDISDAVHHLVESERGMGPVARDVDSIHAQLDELGALVSRVRATERELGSAEAAAARLQQEGYMPNSDTIDKVEQLKRQVCGVKDACEARQQELDSTLDRLDKLYSDLSATNRSLEKAEREHDALKPIAADVTAIRAQQHDLKGFQKCHMEPLAQDIEAVLTAGQALVQSGGHGVNTSTIDSDLERLGDRWTDLKEKASQRERRLDTALMQCGKLQDALTGMLGWLGDMEDMIAIRSLVCAQVVKAQLQEQKFVDQLLSDDNDTWTRGQVDGQE</sequence>
<evidence type="ECO:0000313" key="4">
    <source>
        <dbReference type="RefSeq" id="XP_014668087.1"/>
    </source>
</evidence>
<dbReference type="Gene3D" id="1.20.58.60">
    <property type="match status" value="2"/>
</dbReference>
<dbReference type="SUPFAM" id="SSF46966">
    <property type="entry name" value="Spectrin repeat"/>
    <property type="match status" value="3"/>
</dbReference>
<evidence type="ECO:0000256" key="2">
    <source>
        <dbReference type="SAM" id="Coils"/>
    </source>
</evidence>